<organism evidence="2 3">
    <name type="scientific">Platanthera guangdongensis</name>
    <dbReference type="NCBI Taxonomy" id="2320717"/>
    <lineage>
        <taxon>Eukaryota</taxon>
        <taxon>Viridiplantae</taxon>
        <taxon>Streptophyta</taxon>
        <taxon>Embryophyta</taxon>
        <taxon>Tracheophyta</taxon>
        <taxon>Spermatophyta</taxon>
        <taxon>Magnoliopsida</taxon>
        <taxon>Liliopsida</taxon>
        <taxon>Asparagales</taxon>
        <taxon>Orchidaceae</taxon>
        <taxon>Orchidoideae</taxon>
        <taxon>Orchideae</taxon>
        <taxon>Orchidinae</taxon>
        <taxon>Platanthera</taxon>
    </lineage>
</organism>
<accession>A0ABR2N563</accession>
<evidence type="ECO:0000313" key="3">
    <source>
        <dbReference type="Proteomes" id="UP001412067"/>
    </source>
</evidence>
<gene>
    <name evidence="2" type="ORF">KSP40_PGU010372</name>
</gene>
<comment type="caution">
    <text evidence="2">The sequence shown here is derived from an EMBL/GenBank/DDBJ whole genome shotgun (WGS) entry which is preliminary data.</text>
</comment>
<protein>
    <submittedName>
        <fullName evidence="2">Uncharacterized protein</fullName>
    </submittedName>
</protein>
<evidence type="ECO:0000256" key="1">
    <source>
        <dbReference type="SAM" id="MobiDB-lite"/>
    </source>
</evidence>
<proteinExistence type="predicted"/>
<name>A0ABR2N563_9ASPA</name>
<dbReference type="Proteomes" id="UP001412067">
    <property type="component" value="Unassembled WGS sequence"/>
</dbReference>
<feature type="region of interest" description="Disordered" evidence="1">
    <location>
        <begin position="1"/>
        <end position="30"/>
    </location>
</feature>
<sequence length="76" mass="7602">MPDSLSLEDSVGSKGTSPAGTAGVGSSPRVGGPNATYLVGSAFVGGASAGTAASHPWNALPRSIEEEFPEFYALYV</sequence>
<evidence type="ECO:0000313" key="2">
    <source>
        <dbReference type="EMBL" id="KAK8971278.1"/>
    </source>
</evidence>
<keyword evidence="3" id="KW-1185">Reference proteome</keyword>
<dbReference type="EMBL" id="JBBWWR010000001">
    <property type="protein sequence ID" value="KAK8971278.1"/>
    <property type="molecule type" value="Genomic_DNA"/>
</dbReference>
<reference evidence="2 3" key="1">
    <citation type="journal article" date="2022" name="Nat. Plants">
        <title>Genomes of leafy and leafless Platanthera orchids illuminate the evolution of mycoheterotrophy.</title>
        <authorList>
            <person name="Li M.H."/>
            <person name="Liu K.W."/>
            <person name="Li Z."/>
            <person name="Lu H.C."/>
            <person name="Ye Q.L."/>
            <person name="Zhang D."/>
            <person name="Wang J.Y."/>
            <person name="Li Y.F."/>
            <person name="Zhong Z.M."/>
            <person name="Liu X."/>
            <person name="Yu X."/>
            <person name="Liu D.K."/>
            <person name="Tu X.D."/>
            <person name="Liu B."/>
            <person name="Hao Y."/>
            <person name="Liao X.Y."/>
            <person name="Jiang Y.T."/>
            <person name="Sun W.H."/>
            <person name="Chen J."/>
            <person name="Chen Y.Q."/>
            <person name="Ai Y."/>
            <person name="Zhai J.W."/>
            <person name="Wu S.S."/>
            <person name="Zhou Z."/>
            <person name="Hsiao Y.Y."/>
            <person name="Wu W.L."/>
            <person name="Chen Y.Y."/>
            <person name="Lin Y.F."/>
            <person name="Hsu J.L."/>
            <person name="Li C.Y."/>
            <person name="Wang Z.W."/>
            <person name="Zhao X."/>
            <person name="Zhong W.Y."/>
            <person name="Ma X.K."/>
            <person name="Ma L."/>
            <person name="Huang J."/>
            <person name="Chen G.Z."/>
            <person name="Huang M.Z."/>
            <person name="Huang L."/>
            <person name="Peng D.H."/>
            <person name="Luo Y.B."/>
            <person name="Zou S.Q."/>
            <person name="Chen S.P."/>
            <person name="Lan S."/>
            <person name="Tsai W.C."/>
            <person name="Van de Peer Y."/>
            <person name="Liu Z.J."/>
        </authorList>
    </citation>
    <scope>NUCLEOTIDE SEQUENCE [LARGE SCALE GENOMIC DNA]</scope>
    <source>
        <strain evidence="2">Lor288</strain>
    </source>
</reference>